<dbReference type="Pfam" id="PF01648">
    <property type="entry name" value="ACPS"/>
    <property type="match status" value="1"/>
</dbReference>
<dbReference type="SUPFAM" id="SSF56214">
    <property type="entry name" value="4'-phosphopantetheinyl transferase"/>
    <property type="match status" value="2"/>
</dbReference>
<dbReference type="PANTHER" id="PTHR12215">
    <property type="entry name" value="PHOSPHOPANTETHEINE TRANSFERASE"/>
    <property type="match status" value="1"/>
</dbReference>
<accession>A0ABW0M986</accession>
<dbReference type="EMBL" id="JBHSMT010000009">
    <property type="protein sequence ID" value="MFC5473496.1"/>
    <property type="molecule type" value="Genomic_DNA"/>
</dbReference>
<organism evidence="4 5">
    <name type="scientific">Paraherbaspirillum soli</name>
    <dbReference type="NCBI Taxonomy" id="631222"/>
    <lineage>
        <taxon>Bacteria</taxon>
        <taxon>Pseudomonadati</taxon>
        <taxon>Pseudomonadota</taxon>
        <taxon>Betaproteobacteria</taxon>
        <taxon>Burkholderiales</taxon>
        <taxon>Oxalobacteraceae</taxon>
        <taxon>Paraherbaspirillum</taxon>
    </lineage>
</organism>
<evidence type="ECO:0000313" key="4">
    <source>
        <dbReference type="EMBL" id="MFC5473496.1"/>
    </source>
</evidence>
<dbReference type="InterPro" id="IPR008278">
    <property type="entry name" value="4-PPantetheinyl_Trfase_dom"/>
</dbReference>
<gene>
    <name evidence="4" type="ORF">ACFPM8_05940</name>
</gene>
<evidence type="ECO:0000256" key="2">
    <source>
        <dbReference type="ARBA" id="ARBA00022679"/>
    </source>
</evidence>
<evidence type="ECO:0000259" key="3">
    <source>
        <dbReference type="Pfam" id="PF01648"/>
    </source>
</evidence>
<dbReference type="GO" id="GO:0016740">
    <property type="term" value="F:transferase activity"/>
    <property type="evidence" value="ECO:0007669"/>
    <property type="project" value="UniProtKB-KW"/>
</dbReference>
<evidence type="ECO:0000313" key="5">
    <source>
        <dbReference type="Proteomes" id="UP001596045"/>
    </source>
</evidence>
<proteinExistence type="inferred from homology"/>
<keyword evidence="2 4" id="KW-0808">Transferase</keyword>
<dbReference type="PANTHER" id="PTHR12215:SF10">
    <property type="entry name" value="L-AMINOADIPATE-SEMIALDEHYDE DEHYDROGENASE-PHOSPHOPANTETHEINYL TRANSFERASE"/>
    <property type="match status" value="1"/>
</dbReference>
<feature type="domain" description="4'-phosphopantetheinyl transferase" evidence="3">
    <location>
        <begin position="115"/>
        <end position="195"/>
    </location>
</feature>
<evidence type="ECO:0000256" key="1">
    <source>
        <dbReference type="ARBA" id="ARBA00010990"/>
    </source>
</evidence>
<comment type="caution">
    <text evidence="4">The sequence shown here is derived from an EMBL/GenBank/DDBJ whole genome shotgun (WGS) entry which is preliminary data.</text>
</comment>
<reference evidence="5" key="1">
    <citation type="journal article" date="2019" name="Int. J. Syst. Evol. Microbiol.">
        <title>The Global Catalogue of Microorganisms (GCM) 10K type strain sequencing project: providing services to taxonomists for standard genome sequencing and annotation.</title>
        <authorList>
            <consortium name="The Broad Institute Genomics Platform"/>
            <consortium name="The Broad Institute Genome Sequencing Center for Infectious Disease"/>
            <person name="Wu L."/>
            <person name="Ma J."/>
        </authorList>
    </citation>
    <scope>NUCLEOTIDE SEQUENCE [LARGE SCALE GENOMIC DNA]</scope>
    <source>
        <strain evidence="5">JCM 17066</strain>
    </source>
</reference>
<name>A0ABW0M986_9BURK</name>
<keyword evidence="5" id="KW-1185">Reference proteome</keyword>
<protein>
    <submittedName>
        <fullName evidence="4">4'-phosphopantetheinyl transferase family protein</fullName>
    </submittedName>
</protein>
<dbReference type="Gene3D" id="3.90.470.20">
    <property type="entry name" value="4'-phosphopantetheinyl transferase domain"/>
    <property type="match status" value="2"/>
</dbReference>
<dbReference type="InterPro" id="IPR050559">
    <property type="entry name" value="P-Pant_transferase_sf"/>
</dbReference>
<dbReference type="InterPro" id="IPR037143">
    <property type="entry name" value="4-PPantetheinyl_Trfase_dom_sf"/>
</dbReference>
<dbReference type="Proteomes" id="UP001596045">
    <property type="component" value="Unassembled WGS sequence"/>
</dbReference>
<comment type="similarity">
    <text evidence="1">Belongs to the P-Pant transferase superfamily. Gsp/Sfp/HetI/AcpT family.</text>
</comment>
<dbReference type="RefSeq" id="WP_378995987.1">
    <property type="nucleotide sequence ID" value="NZ_JBHSMT010000009.1"/>
</dbReference>
<sequence length="228" mass="24543">MISASMPSIESGVHWTCGLIRQDQEWQAWCAGVLSADETARAAKFLMPHVAACYRGSHGALRAWLSSHLGIAPQALQFVKDRLGKPELAPKHCAFNLSHSDAYWSAAVHPCPDAQVGIDIEALAKFTDAWPDLARHILSADELSALAQETPESYAAILARLWTRKEALLKAIGVGLRRSMCSLTVGWSEAPVVIHAPDADGNAASWTIHDLAPLPDGLAGALAVRDLR</sequence>